<dbReference type="Gene3D" id="2.60.40.10">
    <property type="entry name" value="Immunoglobulins"/>
    <property type="match status" value="1"/>
</dbReference>
<dbReference type="SUPFAM" id="SSF49299">
    <property type="entry name" value="PKD domain"/>
    <property type="match status" value="1"/>
</dbReference>
<dbReference type="EMBL" id="PUEC01000010">
    <property type="protein sequence ID" value="PWB02747.1"/>
    <property type="molecule type" value="Genomic_DNA"/>
</dbReference>
<name>A0A2V1IP83_9BACT</name>
<dbReference type="InterPro" id="IPR041696">
    <property type="entry name" value="PKD_3"/>
</dbReference>
<evidence type="ECO:0000313" key="2">
    <source>
        <dbReference type="EMBL" id="PWB02747.1"/>
    </source>
</evidence>
<sequence>MLFSCNRDEVIENDNAAKPHIILDSESGIYTVNAGDELTIAPAYRNAEGASYLWTVDGTEAATTAEFTRQWTETGEYYVTVTVSNKAGSSSEDLRVDVVDPAAPIISLPLAGNSLTLAVGSEYVFRPEISNSDSPDFKISWTLDGVEVGSDMDYRFEAGETGDYKLTVRAWNADGEDSVEISICVADKLPYSLSFPTPSYFQTSTTRYTFAGRPVFLSPLIENLAARKFSWTVDGVASECTARTFPFTPDAPGEYIVSLTVDETASASVKVVCVDATEAQRCRRASAGSSAESTKVFEWVPAPGQFIGETSTGGMTGNETTLAQANAWASERLAKKAFVSLGGFGGYIIVGFDHSISKRDGQFDFAVMGNAFFNATTGSGGSNEPGVIYVMQDVNGNGLPDDEWYELRGSETGNAGTRQDYAVTYYRPAGPKMNVQWTDNYGGDGCVDYLSAFHRQDYYYPAWIEADSYTLHGTCLAARTSQDPSSGFWDNSAFGWGYADNKGSDDLGGPNGSGGEGQRNGFLIENAMYPDLTHINLQYIDFIKVQTGVNSKSGWLGEVSTEVFNFQDLSLMPQ</sequence>
<reference evidence="3" key="1">
    <citation type="submission" date="2018-02" db="EMBL/GenBank/DDBJ databases">
        <authorList>
            <person name="Clavel T."/>
            <person name="Strowig T."/>
        </authorList>
    </citation>
    <scope>NUCLEOTIDE SEQUENCE [LARGE SCALE GENOMIC DNA]</scope>
    <source>
        <strain evidence="3">DSM 103720</strain>
    </source>
</reference>
<dbReference type="InterPro" id="IPR000601">
    <property type="entry name" value="PKD_dom"/>
</dbReference>
<dbReference type="InterPro" id="IPR035986">
    <property type="entry name" value="PKD_dom_sf"/>
</dbReference>
<evidence type="ECO:0000259" key="1">
    <source>
        <dbReference type="PROSITE" id="PS50093"/>
    </source>
</evidence>
<dbReference type="PROSITE" id="PS50093">
    <property type="entry name" value="PKD"/>
    <property type="match status" value="1"/>
</dbReference>
<dbReference type="AlphaFoldDB" id="A0A2V1IP83"/>
<evidence type="ECO:0000313" key="3">
    <source>
        <dbReference type="Proteomes" id="UP000244905"/>
    </source>
</evidence>
<organism evidence="2 3">
    <name type="scientific">Duncaniella muris</name>
    <dbReference type="NCBI Taxonomy" id="2094150"/>
    <lineage>
        <taxon>Bacteria</taxon>
        <taxon>Pseudomonadati</taxon>
        <taxon>Bacteroidota</taxon>
        <taxon>Bacteroidia</taxon>
        <taxon>Bacteroidales</taxon>
        <taxon>Muribaculaceae</taxon>
        <taxon>Duncaniella</taxon>
    </lineage>
</organism>
<gene>
    <name evidence="2" type="ORF">C5O23_05660</name>
</gene>
<accession>A0A2V1IP83</accession>
<protein>
    <submittedName>
        <fullName evidence="2">PKD domain-containing protein</fullName>
    </submittedName>
</protein>
<dbReference type="InterPro" id="IPR022409">
    <property type="entry name" value="PKD/Chitinase_dom"/>
</dbReference>
<keyword evidence="3" id="KW-1185">Reference proteome</keyword>
<comment type="caution">
    <text evidence="2">The sequence shown here is derived from an EMBL/GenBank/DDBJ whole genome shotgun (WGS) entry which is preliminary data.</text>
</comment>
<dbReference type="Proteomes" id="UP000244905">
    <property type="component" value="Unassembled WGS sequence"/>
</dbReference>
<feature type="domain" description="PKD" evidence="1">
    <location>
        <begin position="50"/>
        <end position="105"/>
    </location>
</feature>
<proteinExistence type="predicted"/>
<dbReference type="SMART" id="SM00089">
    <property type="entry name" value="PKD"/>
    <property type="match status" value="2"/>
</dbReference>
<dbReference type="InterPro" id="IPR013783">
    <property type="entry name" value="Ig-like_fold"/>
</dbReference>
<dbReference type="Pfam" id="PF16820">
    <property type="entry name" value="PKD_3"/>
    <property type="match status" value="2"/>
</dbReference>